<keyword evidence="3" id="KW-1185">Reference proteome</keyword>
<name>A0A9X3RBI7_9BACI</name>
<dbReference type="EMBL" id="JAMKBI010000009">
    <property type="protein sequence ID" value="MCZ8534242.1"/>
    <property type="molecule type" value="Genomic_DNA"/>
</dbReference>
<organism evidence="2 3">
    <name type="scientific">Psychrobacillus psychrodurans</name>
    <dbReference type="NCBI Taxonomy" id="126157"/>
    <lineage>
        <taxon>Bacteria</taxon>
        <taxon>Bacillati</taxon>
        <taxon>Bacillota</taxon>
        <taxon>Bacilli</taxon>
        <taxon>Bacillales</taxon>
        <taxon>Bacillaceae</taxon>
        <taxon>Psychrobacillus</taxon>
    </lineage>
</organism>
<keyword evidence="1" id="KW-0472">Membrane</keyword>
<keyword evidence="1" id="KW-1133">Transmembrane helix</keyword>
<feature type="transmembrane region" description="Helical" evidence="1">
    <location>
        <begin position="115"/>
        <end position="133"/>
    </location>
</feature>
<protein>
    <recommendedName>
        <fullName evidence="4">General stress protein</fullName>
    </recommendedName>
</protein>
<accession>A0A9X3RBI7</accession>
<sequence>MYHKLTTKLFKLFTGELAATIVFAMVWIMYLNTYEWTKPYLTSLGTLFAFFLLEFLLLQGSYYWFLKWRQAKRRNFSFLPKNKLKLFTAFKKLNILLLGIGFGILLYKLFYFSNVFYWLLFLYLFALVEYINYYHVRLSYQTREVIEELKRHRRFRSSKLAEELKNK</sequence>
<evidence type="ECO:0000256" key="1">
    <source>
        <dbReference type="SAM" id="Phobius"/>
    </source>
</evidence>
<dbReference type="Proteomes" id="UP001152172">
    <property type="component" value="Unassembled WGS sequence"/>
</dbReference>
<evidence type="ECO:0000313" key="2">
    <source>
        <dbReference type="EMBL" id="MCZ8534242.1"/>
    </source>
</evidence>
<dbReference type="RefSeq" id="WP_269922448.1">
    <property type="nucleotide sequence ID" value="NZ_JAMKBI010000009.1"/>
</dbReference>
<evidence type="ECO:0000313" key="3">
    <source>
        <dbReference type="Proteomes" id="UP001152172"/>
    </source>
</evidence>
<feature type="transmembrane region" description="Helical" evidence="1">
    <location>
        <begin position="12"/>
        <end position="31"/>
    </location>
</feature>
<comment type="caution">
    <text evidence="2">The sequence shown here is derived from an EMBL/GenBank/DDBJ whole genome shotgun (WGS) entry which is preliminary data.</text>
</comment>
<dbReference type="AlphaFoldDB" id="A0A9X3RBI7"/>
<reference evidence="2" key="1">
    <citation type="submission" date="2022-05" db="EMBL/GenBank/DDBJ databases">
        <authorList>
            <person name="Colautti A."/>
            <person name="Iacumin L."/>
        </authorList>
    </citation>
    <scope>NUCLEOTIDE SEQUENCE</scope>
    <source>
        <strain evidence="2">DSM 30747</strain>
    </source>
</reference>
<proteinExistence type="predicted"/>
<gene>
    <name evidence="2" type="ORF">M9R61_13070</name>
</gene>
<feature type="transmembrane region" description="Helical" evidence="1">
    <location>
        <begin position="43"/>
        <end position="65"/>
    </location>
</feature>
<feature type="transmembrane region" description="Helical" evidence="1">
    <location>
        <begin position="86"/>
        <end position="109"/>
    </location>
</feature>
<evidence type="ECO:0008006" key="4">
    <source>
        <dbReference type="Google" id="ProtNLM"/>
    </source>
</evidence>
<keyword evidence="1" id="KW-0812">Transmembrane</keyword>